<sequence>MSVTETGGPTGAVGADAGGPSVAEQVARLRATFRGGRTRDRSWRLRQLGGLERMLTEAEDEFVAALAADLGRPRVEAWMADLAPTVAESRHARRHLRRWMRPHRVGLPLSVQPGSARWVHEPLGVVLVIGPWNYPAYLTLAPLVAAFAAGNCAVVKPSEYAPATAEVLARLLPRYTDPDAVAVVTGGPGETQELLAQGLDHAFFTGSPEVGAKVMAAAAPHLTPVTLELGGKSPVIVAADADVEVAARRIAWTKLMNSGQTCVAPDYLLVDSAVRDELVERLVAETARMRGGAGGGVRIVDARQAARLAGLLADDHGGTVVAGGTIDPEARTGEPTVVLDPRPGSRLLTEEIFGPILPVLTVDGVDAAIAHVNAGPKPLAAYVFTGSSRTAERVTREVPAGATVVNHLMFHVLVPRLPFGGVGRSGSGAYHGRFGFETFSHRRAVLRKPARPDPGIVYPPYDGRTERLLRRIF</sequence>
<evidence type="ECO:0000259" key="8">
    <source>
        <dbReference type="Pfam" id="PF00171"/>
    </source>
</evidence>
<dbReference type="RefSeq" id="WP_179761800.1">
    <property type="nucleotide sequence ID" value="NZ_BAAAJZ010000003.1"/>
</dbReference>
<comment type="similarity">
    <text evidence="1 3 6">Belongs to the aldehyde dehydrogenase family.</text>
</comment>
<dbReference type="InterPro" id="IPR029510">
    <property type="entry name" value="Ald_DH_CS_GLU"/>
</dbReference>
<feature type="active site" evidence="4">
    <location>
        <position position="262"/>
    </location>
</feature>
<dbReference type="GO" id="GO:0005737">
    <property type="term" value="C:cytoplasm"/>
    <property type="evidence" value="ECO:0007669"/>
    <property type="project" value="TreeGrafter"/>
</dbReference>
<keyword evidence="10" id="KW-1185">Reference proteome</keyword>
<dbReference type="InterPro" id="IPR016160">
    <property type="entry name" value="Ald_DH_CS_CYS"/>
</dbReference>
<evidence type="ECO:0000256" key="1">
    <source>
        <dbReference type="ARBA" id="ARBA00009986"/>
    </source>
</evidence>
<accession>A0A852W3E8</accession>
<protein>
    <recommendedName>
        <fullName evidence="3">Aldehyde dehydrogenase</fullName>
    </recommendedName>
</protein>
<evidence type="ECO:0000256" key="7">
    <source>
        <dbReference type="SAM" id="MobiDB-lite"/>
    </source>
</evidence>
<dbReference type="Gene3D" id="3.40.605.10">
    <property type="entry name" value="Aldehyde Dehydrogenase, Chain A, domain 1"/>
    <property type="match status" value="1"/>
</dbReference>
<organism evidence="9 10">
    <name type="scientific">Pseudonocardia alni</name>
    <name type="common">Amycolata alni</name>
    <dbReference type="NCBI Taxonomy" id="33907"/>
    <lineage>
        <taxon>Bacteria</taxon>
        <taxon>Bacillati</taxon>
        <taxon>Actinomycetota</taxon>
        <taxon>Actinomycetes</taxon>
        <taxon>Pseudonocardiales</taxon>
        <taxon>Pseudonocardiaceae</taxon>
        <taxon>Pseudonocardia</taxon>
    </lineage>
</organism>
<dbReference type="GeneID" id="98053517"/>
<dbReference type="PANTHER" id="PTHR43570">
    <property type="entry name" value="ALDEHYDE DEHYDROGENASE"/>
    <property type="match status" value="1"/>
</dbReference>
<evidence type="ECO:0000256" key="6">
    <source>
        <dbReference type="RuleBase" id="RU003345"/>
    </source>
</evidence>
<feature type="active site" evidence="4 5">
    <location>
        <position position="228"/>
    </location>
</feature>
<gene>
    <name evidence="9" type="ORF">HDA37_003812</name>
</gene>
<dbReference type="PROSITE" id="PS00070">
    <property type="entry name" value="ALDEHYDE_DEHYDR_CYS"/>
    <property type="match status" value="1"/>
</dbReference>
<dbReference type="InterPro" id="IPR016162">
    <property type="entry name" value="Ald_DH_N"/>
</dbReference>
<name>A0A852W3E8_PSEA5</name>
<dbReference type="InterPro" id="IPR016163">
    <property type="entry name" value="Ald_DH_C"/>
</dbReference>
<feature type="domain" description="Aldehyde dehydrogenase" evidence="8">
    <location>
        <begin position="21"/>
        <end position="444"/>
    </location>
</feature>
<dbReference type="Gene3D" id="3.40.309.10">
    <property type="entry name" value="Aldehyde Dehydrogenase, Chain A, domain 2"/>
    <property type="match status" value="1"/>
</dbReference>
<dbReference type="SUPFAM" id="SSF53720">
    <property type="entry name" value="ALDH-like"/>
    <property type="match status" value="1"/>
</dbReference>
<dbReference type="PANTHER" id="PTHR43570:SF16">
    <property type="entry name" value="ALDEHYDE DEHYDROGENASE TYPE III, ISOFORM Q"/>
    <property type="match status" value="1"/>
</dbReference>
<evidence type="ECO:0000313" key="10">
    <source>
        <dbReference type="Proteomes" id="UP000549695"/>
    </source>
</evidence>
<dbReference type="InterPro" id="IPR012394">
    <property type="entry name" value="Aldehyde_DH_NAD(P)"/>
</dbReference>
<evidence type="ECO:0000256" key="4">
    <source>
        <dbReference type="PIRSR" id="PIRSR036492-1"/>
    </source>
</evidence>
<evidence type="ECO:0000256" key="3">
    <source>
        <dbReference type="PIRNR" id="PIRNR036492"/>
    </source>
</evidence>
<proteinExistence type="inferred from homology"/>
<reference evidence="9 10" key="1">
    <citation type="submission" date="2020-07" db="EMBL/GenBank/DDBJ databases">
        <title>Sequencing the genomes of 1000 actinobacteria strains.</title>
        <authorList>
            <person name="Klenk H.-P."/>
        </authorList>
    </citation>
    <scope>NUCLEOTIDE SEQUENCE [LARGE SCALE GENOMIC DNA]</scope>
    <source>
        <strain evidence="9 10">DSM 44749</strain>
    </source>
</reference>
<dbReference type="CDD" id="cd07087">
    <property type="entry name" value="ALDH_F3-13-14_CALDH-like"/>
    <property type="match status" value="1"/>
</dbReference>
<dbReference type="EMBL" id="JACCCZ010000001">
    <property type="protein sequence ID" value="NYG03527.1"/>
    <property type="molecule type" value="Genomic_DNA"/>
</dbReference>
<dbReference type="Proteomes" id="UP000549695">
    <property type="component" value="Unassembled WGS sequence"/>
</dbReference>
<evidence type="ECO:0000313" key="9">
    <source>
        <dbReference type="EMBL" id="NYG03527.1"/>
    </source>
</evidence>
<dbReference type="GO" id="GO:0004029">
    <property type="term" value="F:aldehyde dehydrogenase (NAD+) activity"/>
    <property type="evidence" value="ECO:0007669"/>
    <property type="project" value="TreeGrafter"/>
</dbReference>
<dbReference type="InterPro" id="IPR015590">
    <property type="entry name" value="Aldehyde_DH_dom"/>
</dbReference>
<dbReference type="PROSITE" id="PS00687">
    <property type="entry name" value="ALDEHYDE_DEHYDR_GLU"/>
    <property type="match status" value="1"/>
</dbReference>
<dbReference type="Pfam" id="PF00171">
    <property type="entry name" value="Aldedh"/>
    <property type="match status" value="1"/>
</dbReference>
<comment type="caution">
    <text evidence="9">The sequence shown here is derived from an EMBL/GenBank/DDBJ whole genome shotgun (WGS) entry which is preliminary data.</text>
</comment>
<evidence type="ECO:0000256" key="2">
    <source>
        <dbReference type="ARBA" id="ARBA00023002"/>
    </source>
</evidence>
<dbReference type="GO" id="GO:0006081">
    <property type="term" value="P:aldehyde metabolic process"/>
    <property type="evidence" value="ECO:0007669"/>
    <property type="project" value="InterPro"/>
</dbReference>
<dbReference type="AlphaFoldDB" id="A0A852W3E8"/>
<evidence type="ECO:0000256" key="5">
    <source>
        <dbReference type="PROSITE-ProRule" id="PRU10007"/>
    </source>
</evidence>
<feature type="region of interest" description="Disordered" evidence="7">
    <location>
        <begin position="1"/>
        <end position="20"/>
    </location>
</feature>
<keyword evidence="2 3" id="KW-0560">Oxidoreductase</keyword>
<dbReference type="PIRSF" id="PIRSF036492">
    <property type="entry name" value="ALDH"/>
    <property type="match status" value="1"/>
</dbReference>
<dbReference type="FunFam" id="3.40.605.10:FF:000004">
    <property type="entry name" value="Aldehyde dehydrogenase"/>
    <property type="match status" value="1"/>
</dbReference>
<dbReference type="InterPro" id="IPR016161">
    <property type="entry name" value="Ald_DH/histidinol_DH"/>
</dbReference>